<organism evidence="1 2">
    <name type="scientific">Archangium gephyra</name>
    <dbReference type="NCBI Taxonomy" id="48"/>
    <lineage>
        <taxon>Bacteria</taxon>
        <taxon>Pseudomonadati</taxon>
        <taxon>Myxococcota</taxon>
        <taxon>Myxococcia</taxon>
        <taxon>Myxococcales</taxon>
        <taxon>Cystobacterineae</taxon>
        <taxon>Archangiaceae</taxon>
        <taxon>Archangium</taxon>
    </lineage>
</organism>
<accession>A0A2W5TQ94</accession>
<dbReference type="AlphaFoldDB" id="A0A2W5TQ94"/>
<dbReference type="SUPFAM" id="SSF51658">
    <property type="entry name" value="Xylose isomerase-like"/>
    <property type="match status" value="1"/>
</dbReference>
<evidence type="ECO:0000313" key="1">
    <source>
        <dbReference type="EMBL" id="PZR15533.1"/>
    </source>
</evidence>
<dbReference type="PANTHER" id="PTHR42194">
    <property type="entry name" value="UPF0276 PROTEIN HI_1600"/>
    <property type="match status" value="1"/>
</dbReference>
<gene>
    <name evidence="1" type="ORF">DI536_08780</name>
</gene>
<dbReference type="Proteomes" id="UP000249061">
    <property type="component" value="Unassembled WGS sequence"/>
</dbReference>
<dbReference type="PANTHER" id="PTHR42194:SF1">
    <property type="entry name" value="UPF0276 PROTEIN HI_1600"/>
    <property type="match status" value="1"/>
</dbReference>
<evidence type="ECO:0000313" key="2">
    <source>
        <dbReference type="Proteomes" id="UP000249061"/>
    </source>
</evidence>
<dbReference type="InterPro" id="IPR007801">
    <property type="entry name" value="MbnB/TglH/ChrH"/>
</dbReference>
<evidence type="ECO:0008006" key="3">
    <source>
        <dbReference type="Google" id="ProtNLM"/>
    </source>
</evidence>
<reference evidence="1 2" key="1">
    <citation type="submission" date="2017-08" db="EMBL/GenBank/DDBJ databases">
        <title>Infants hospitalized years apart are colonized by the same room-sourced microbial strains.</title>
        <authorList>
            <person name="Brooks B."/>
            <person name="Olm M.R."/>
            <person name="Firek B.A."/>
            <person name="Baker R."/>
            <person name="Thomas B.C."/>
            <person name="Morowitz M.J."/>
            <person name="Banfield J.F."/>
        </authorList>
    </citation>
    <scope>NUCLEOTIDE SEQUENCE [LARGE SCALE GENOMIC DNA]</scope>
    <source>
        <strain evidence="1">S2_003_000_R2_14</strain>
    </source>
</reference>
<protein>
    <recommendedName>
        <fullName evidence="3">DUF692 family protein</fullName>
    </recommendedName>
</protein>
<proteinExistence type="predicted"/>
<dbReference type="EMBL" id="QFQP01000005">
    <property type="protein sequence ID" value="PZR15533.1"/>
    <property type="molecule type" value="Genomic_DNA"/>
</dbReference>
<name>A0A2W5TQ94_9BACT</name>
<comment type="caution">
    <text evidence="1">The sequence shown here is derived from an EMBL/GenBank/DDBJ whole genome shotgun (WGS) entry which is preliminary data.</text>
</comment>
<sequence length="466" mass="51205">MTTLPVLGLGLSSNAQTADFPRPYALLDAQPGLYDYVEYSAPLDIDVARAEATLFPEMEKRRADVPLVYHPVHINLWGPELEDAERLAACAAHVEAVGSPWVSNDVGWWHHRGQALPGYLYLSPPLSAEGVEQCVAHAVHVKNAMPVPMLLENPTVMTARGALHVLDFMEKLSTASACDVLLDVGHLFSHQLARGLSLTEGLDSFPWERVRQLHIAGGVVKGQTYLDDHPQPIRDEVWALFADVLKRCSRLCAVTYEGDGHPDVVAVANLKKLRGLHLPSPRALAEGQARAPELPSTALTATGVWALLDQTLREPSPELDFRLTVLAEALDREVPISRRAVAPSADQLRHYPLREWLEHGARPLADHFLAWAMKESRRPELAGADALVSLELWARTTHARAQRATPGPVDATFPMNLTEALHAFHALSRHDAGWDGLLQCARRATPGPWRLRLSARGASVHIDPLA</sequence>
<dbReference type="Gene3D" id="3.20.20.150">
    <property type="entry name" value="Divalent-metal-dependent TIM barrel enzymes"/>
    <property type="match status" value="1"/>
</dbReference>
<dbReference type="InterPro" id="IPR036237">
    <property type="entry name" value="Xyl_isomerase-like_sf"/>
</dbReference>
<dbReference type="Pfam" id="PF05114">
    <property type="entry name" value="MbnB_TglH_ChrH"/>
    <property type="match status" value="1"/>
</dbReference>